<proteinExistence type="inferred from homology"/>
<evidence type="ECO:0000256" key="4">
    <source>
        <dbReference type="ARBA" id="ARBA00022679"/>
    </source>
</evidence>
<dbReference type="InterPro" id="IPR015712">
    <property type="entry name" value="DNA-dir_RNA_pol_su2"/>
</dbReference>
<dbReference type="SUPFAM" id="SSF64484">
    <property type="entry name" value="beta and beta-prime subunits of DNA dependent RNA-polymerase"/>
    <property type="match status" value="1"/>
</dbReference>
<keyword evidence="6" id="KW-0804">Transcription</keyword>
<dbReference type="GO" id="GO:0000428">
    <property type="term" value="C:DNA-directed RNA polymerase complex"/>
    <property type="evidence" value="ECO:0007669"/>
    <property type="project" value="UniProtKB-KW"/>
</dbReference>
<reference evidence="10 11" key="1">
    <citation type="journal article" date="2018" name="PLoS Genet.">
        <title>Population sequencing reveals clonal diversity and ancestral inbreeding in the grapevine cultivar Chardonnay.</title>
        <authorList>
            <person name="Roach M.J."/>
            <person name="Johnson D.L."/>
            <person name="Bohlmann J."/>
            <person name="van Vuuren H.J."/>
            <person name="Jones S.J."/>
            <person name="Pretorius I.S."/>
            <person name="Schmidt S.A."/>
            <person name="Borneman A.R."/>
        </authorList>
    </citation>
    <scope>NUCLEOTIDE SEQUENCE [LARGE SCALE GENOMIC DNA]</scope>
    <source>
        <strain evidence="11">cv. Chardonnay</strain>
        <tissue evidence="10">Leaf</tissue>
    </source>
</reference>
<evidence type="ECO:0000313" key="11">
    <source>
        <dbReference type="Proteomes" id="UP000288805"/>
    </source>
</evidence>
<evidence type="ECO:0000256" key="6">
    <source>
        <dbReference type="ARBA" id="ARBA00023163"/>
    </source>
</evidence>
<dbReference type="AlphaFoldDB" id="A0A438I8I6"/>
<evidence type="ECO:0000256" key="5">
    <source>
        <dbReference type="ARBA" id="ARBA00022695"/>
    </source>
</evidence>
<evidence type="ECO:0000259" key="8">
    <source>
        <dbReference type="Pfam" id="PF06883"/>
    </source>
</evidence>
<evidence type="ECO:0000256" key="1">
    <source>
        <dbReference type="ARBA" id="ARBA00006835"/>
    </source>
</evidence>
<protein>
    <recommendedName>
        <fullName evidence="2">DNA-directed RNA polymerase</fullName>
        <ecNumber evidence="2">2.7.7.6</ecNumber>
    </recommendedName>
</protein>
<dbReference type="Pfam" id="PF13966">
    <property type="entry name" value="zf-RVT"/>
    <property type="match status" value="1"/>
</dbReference>
<comment type="similarity">
    <text evidence="1">Belongs to the RNA polymerase beta chain family.</text>
</comment>
<dbReference type="InterPro" id="IPR026960">
    <property type="entry name" value="RVT-Znf"/>
</dbReference>
<dbReference type="GO" id="GO:0006351">
    <property type="term" value="P:DNA-templated transcription"/>
    <property type="evidence" value="ECO:0007669"/>
    <property type="project" value="InterPro"/>
</dbReference>
<dbReference type="InterPro" id="IPR007120">
    <property type="entry name" value="DNA-dir_RNAP_su2_dom"/>
</dbReference>
<comment type="caution">
    <text evidence="10">The sequence shown here is derived from an EMBL/GenBank/DDBJ whole genome shotgun (WGS) entry which is preliminary data.</text>
</comment>
<dbReference type="Gene3D" id="2.40.50.150">
    <property type="match status" value="1"/>
</dbReference>
<dbReference type="Gene3D" id="3.90.1070.20">
    <property type="match status" value="1"/>
</dbReference>
<keyword evidence="4" id="KW-0808">Transferase</keyword>
<dbReference type="GO" id="GO:0003899">
    <property type="term" value="F:DNA-directed RNA polymerase activity"/>
    <property type="evidence" value="ECO:0007669"/>
    <property type="project" value="UniProtKB-EC"/>
</dbReference>
<feature type="domain" description="DNA-directed RNA polymerase I subunit RPA2" evidence="8">
    <location>
        <begin position="341"/>
        <end position="398"/>
    </location>
</feature>
<dbReference type="Proteomes" id="UP000288805">
    <property type="component" value="Unassembled WGS sequence"/>
</dbReference>
<dbReference type="InterPro" id="IPR037033">
    <property type="entry name" value="DNA-dir_RNAP_su2_hyb_sf"/>
</dbReference>
<accession>A0A438I8I6</accession>
<name>A0A438I8I6_VITVI</name>
<evidence type="ECO:0000313" key="10">
    <source>
        <dbReference type="EMBL" id="RVW93026.1"/>
    </source>
</evidence>
<dbReference type="Gene3D" id="2.40.270.10">
    <property type="entry name" value="DNA-directed RNA polymerase, subunit 2, domain 6"/>
    <property type="match status" value="1"/>
</dbReference>
<sequence>MEKQKGGLDFRSLSLFNKALLGKWSWRFVEERDPLWKQVIIGKYGLQEGAWCTKEVVWGNAFEGCVIEPLFYHCLEGLVDVWDGGSWGPRFIRQFNDLELEDVDTFFGRLHNCFSALGTIDDMAWMGTKNEFFSVKIFYFSLASRSLESFPHSTVWNSWAPARASFFVWEADWARILTQDQLRRRGWRLPNRCYMCKVVEETGYHILLHCPKASLLWQLVFALFQVQWVMHSSVRGVLLSWNSCSVDKKRKKAWKVASLCIFWSIWKERNGRAFEDRESSDQTIQRITSYFDSRGSTRDFFKIRMSILSVLIGIGMTPALPKLVQAGPPEVLSVILDGRVVGSIPSSEVETAVNHLRRLKVSAISVIPDDLEVGYIPLSMGGAYPGLYLFTSPSRFVRPVRNISIPSEEGHDIELIGPFEQVYMEIRCPDGSNGGRRNIFPATHEEIHPTGMLSVVASLTPWSDHNQSPRNMYQCQMGKQTMAFSSQAINCRADQKLYHLQV</sequence>
<feature type="domain" description="DNA-directed RNA polymerase subunit 2 hybrid-binding" evidence="7">
    <location>
        <begin position="456"/>
        <end position="501"/>
    </location>
</feature>
<dbReference type="PANTHER" id="PTHR20856">
    <property type="entry name" value="DNA-DIRECTED RNA POLYMERASE I SUBUNIT 2"/>
    <property type="match status" value="1"/>
</dbReference>
<evidence type="ECO:0000256" key="2">
    <source>
        <dbReference type="ARBA" id="ARBA00012418"/>
    </source>
</evidence>
<keyword evidence="5" id="KW-0548">Nucleotidyltransferase</keyword>
<dbReference type="EC" id="2.7.7.6" evidence="2"/>
<dbReference type="InterPro" id="IPR014724">
    <property type="entry name" value="RNA_pol_RPB2_OB-fold"/>
</dbReference>
<dbReference type="InterPro" id="IPR009674">
    <property type="entry name" value="Rpa2_dom_4"/>
</dbReference>
<dbReference type="EMBL" id="QGNW01000132">
    <property type="protein sequence ID" value="RVW93026.1"/>
    <property type="molecule type" value="Genomic_DNA"/>
</dbReference>
<dbReference type="GO" id="GO:0032549">
    <property type="term" value="F:ribonucleoside binding"/>
    <property type="evidence" value="ECO:0007669"/>
    <property type="project" value="InterPro"/>
</dbReference>
<evidence type="ECO:0000256" key="3">
    <source>
        <dbReference type="ARBA" id="ARBA00022478"/>
    </source>
</evidence>
<feature type="domain" description="Reverse transcriptase zinc-binding" evidence="9">
    <location>
        <begin position="133"/>
        <end position="217"/>
    </location>
</feature>
<evidence type="ECO:0000259" key="9">
    <source>
        <dbReference type="Pfam" id="PF13966"/>
    </source>
</evidence>
<dbReference type="Pfam" id="PF06883">
    <property type="entry name" value="RNA_pol_Rpa2_4"/>
    <property type="match status" value="1"/>
</dbReference>
<dbReference type="Pfam" id="PF00562">
    <property type="entry name" value="RNA_pol_Rpb2_6"/>
    <property type="match status" value="1"/>
</dbReference>
<gene>
    <name evidence="10" type="primary">NRPA2_0</name>
    <name evidence="10" type="ORF">CK203_032757</name>
</gene>
<keyword evidence="3 10" id="KW-0240">DNA-directed RNA polymerase</keyword>
<evidence type="ECO:0000259" key="7">
    <source>
        <dbReference type="Pfam" id="PF00562"/>
    </source>
</evidence>
<dbReference type="GO" id="GO:0003677">
    <property type="term" value="F:DNA binding"/>
    <property type="evidence" value="ECO:0007669"/>
    <property type="project" value="InterPro"/>
</dbReference>
<dbReference type="GO" id="GO:0005634">
    <property type="term" value="C:nucleus"/>
    <property type="evidence" value="ECO:0007669"/>
    <property type="project" value="InterPro"/>
</dbReference>
<organism evidence="10 11">
    <name type="scientific">Vitis vinifera</name>
    <name type="common">Grape</name>
    <dbReference type="NCBI Taxonomy" id="29760"/>
    <lineage>
        <taxon>Eukaryota</taxon>
        <taxon>Viridiplantae</taxon>
        <taxon>Streptophyta</taxon>
        <taxon>Embryophyta</taxon>
        <taxon>Tracheophyta</taxon>
        <taxon>Spermatophyta</taxon>
        <taxon>Magnoliopsida</taxon>
        <taxon>eudicotyledons</taxon>
        <taxon>Gunneridae</taxon>
        <taxon>Pentapetalae</taxon>
        <taxon>rosids</taxon>
        <taxon>Vitales</taxon>
        <taxon>Vitaceae</taxon>
        <taxon>Viteae</taxon>
        <taxon>Vitis</taxon>
    </lineage>
</organism>